<dbReference type="Pfam" id="PF00356">
    <property type="entry name" value="LacI"/>
    <property type="match status" value="1"/>
</dbReference>
<keyword evidence="1" id="KW-0805">Transcription regulation</keyword>
<evidence type="ECO:0000313" key="6">
    <source>
        <dbReference type="Proteomes" id="UP000031246"/>
    </source>
</evidence>
<evidence type="ECO:0000256" key="1">
    <source>
        <dbReference type="ARBA" id="ARBA00023015"/>
    </source>
</evidence>
<dbReference type="SUPFAM" id="SSF47413">
    <property type="entry name" value="lambda repressor-like DNA-binding domains"/>
    <property type="match status" value="1"/>
</dbReference>
<dbReference type="InterPro" id="IPR001761">
    <property type="entry name" value="Peripla_BP/Lac1_sug-bd_dom"/>
</dbReference>
<dbReference type="InterPro" id="IPR000843">
    <property type="entry name" value="HTH_LacI"/>
</dbReference>
<sequence length="344" mass="37942">MQQKVSIKDIANHVGTSITAVSFVINGKAKEKYISDKLAAKIRKAIDELGYQPNLLARSLRTGKSNIIGFLVDDISKPFFSGLARAIDEKAAVHGYKIIFSSTGNDRERTTEILNIYQERRVDAYVAALAEGLENEIGGLIGGEAPVVLFDRYLPGLDADYVLTDNFWSTAAATQHLLDNGFENIAFITIDTLQQQMLDRLRGYTEVIDRSGKKQEVLKIKYQDSEHATQLIKAFLQKNSHLDAVIFAANYLTMDGLKLSRTGDEGLLQSKGVISFDDFELLEFIRPSITAVEQPIEAIAENIIQLLLKKLAGGATAKTAKPVVINLQAKLNVRQSSKPQNAQS</sequence>
<dbReference type="SMART" id="SM00354">
    <property type="entry name" value="HTH_LACI"/>
    <property type="match status" value="1"/>
</dbReference>
<dbReference type="PROSITE" id="PS50932">
    <property type="entry name" value="HTH_LACI_2"/>
    <property type="match status" value="1"/>
</dbReference>
<gene>
    <name evidence="5" type="ORF">OC25_08910</name>
</gene>
<dbReference type="InterPro" id="IPR028082">
    <property type="entry name" value="Peripla_BP_I"/>
</dbReference>
<dbReference type="InterPro" id="IPR010982">
    <property type="entry name" value="Lambda_DNA-bd_dom_sf"/>
</dbReference>
<dbReference type="SUPFAM" id="SSF53822">
    <property type="entry name" value="Periplasmic binding protein-like I"/>
    <property type="match status" value="1"/>
</dbReference>
<evidence type="ECO:0000313" key="5">
    <source>
        <dbReference type="EMBL" id="KIA94767.1"/>
    </source>
</evidence>
<accession>A0A0C1FP99</accession>
<dbReference type="Pfam" id="PF00532">
    <property type="entry name" value="Peripla_BP_1"/>
    <property type="match status" value="1"/>
</dbReference>
<dbReference type="PANTHER" id="PTHR30146">
    <property type="entry name" value="LACI-RELATED TRANSCRIPTIONAL REPRESSOR"/>
    <property type="match status" value="1"/>
</dbReference>
<organism evidence="5 6">
    <name type="scientific">Pedobacter kyungheensis</name>
    <dbReference type="NCBI Taxonomy" id="1069985"/>
    <lineage>
        <taxon>Bacteria</taxon>
        <taxon>Pseudomonadati</taxon>
        <taxon>Bacteroidota</taxon>
        <taxon>Sphingobacteriia</taxon>
        <taxon>Sphingobacteriales</taxon>
        <taxon>Sphingobacteriaceae</taxon>
        <taxon>Pedobacter</taxon>
    </lineage>
</organism>
<evidence type="ECO:0000256" key="3">
    <source>
        <dbReference type="ARBA" id="ARBA00023163"/>
    </source>
</evidence>
<dbReference type="GO" id="GO:0003700">
    <property type="term" value="F:DNA-binding transcription factor activity"/>
    <property type="evidence" value="ECO:0007669"/>
    <property type="project" value="TreeGrafter"/>
</dbReference>
<dbReference type="EMBL" id="JSYN01000008">
    <property type="protein sequence ID" value="KIA94767.1"/>
    <property type="molecule type" value="Genomic_DNA"/>
</dbReference>
<dbReference type="GO" id="GO:0000976">
    <property type="term" value="F:transcription cis-regulatory region binding"/>
    <property type="evidence" value="ECO:0007669"/>
    <property type="project" value="TreeGrafter"/>
</dbReference>
<dbReference type="PANTHER" id="PTHR30146:SF109">
    <property type="entry name" value="HTH-TYPE TRANSCRIPTIONAL REGULATOR GALS"/>
    <property type="match status" value="1"/>
</dbReference>
<evidence type="ECO:0000259" key="4">
    <source>
        <dbReference type="PROSITE" id="PS50932"/>
    </source>
</evidence>
<keyword evidence="3" id="KW-0804">Transcription</keyword>
<feature type="domain" description="HTH lacI-type" evidence="4">
    <location>
        <begin position="5"/>
        <end position="62"/>
    </location>
</feature>
<dbReference type="RefSeq" id="WP_039474540.1">
    <property type="nucleotide sequence ID" value="NZ_JSYN01000008.1"/>
</dbReference>
<evidence type="ECO:0000256" key="2">
    <source>
        <dbReference type="ARBA" id="ARBA00023125"/>
    </source>
</evidence>
<keyword evidence="2" id="KW-0238">DNA-binding</keyword>
<reference evidence="5 6" key="1">
    <citation type="submission" date="2014-10" db="EMBL/GenBank/DDBJ databases">
        <title>Pedobacter Kyungheensis.</title>
        <authorList>
            <person name="Anderson B.M."/>
            <person name="Newman J.D."/>
        </authorList>
    </citation>
    <scope>NUCLEOTIDE SEQUENCE [LARGE SCALE GENOMIC DNA]</scope>
    <source>
        <strain evidence="5 6">KACC 16221</strain>
    </source>
</reference>
<keyword evidence="6" id="KW-1185">Reference proteome</keyword>
<dbReference type="Proteomes" id="UP000031246">
    <property type="component" value="Unassembled WGS sequence"/>
</dbReference>
<dbReference type="Gene3D" id="3.40.50.2300">
    <property type="match status" value="2"/>
</dbReference>
<proteinExistence type="predicted"/>
<dbReference type="OrthoDB" id="9803256at2"/>
<dbReference type="AlphaFoldDB" id="A0A0C1FP99"/>
<name>A0A0C1FP99_9SPHI</name>
<dbReference type="Gene3D" id="1.10.260.40">
    <property type="entry name" value="lambda repressor-like DNA-binding domains"/>
    <property type="match status" value="1"/>
</dbReference>
<protein>
    <submittedName>
        <fullName evidence="5">LacI family transcriptional regulator</fullName>
    </submittedName>
</protein>
<dbReference type="CDD" id="cd01392">
    <property type="entry name" value="HTH_LacI"/>
    <property type="match status" value="1"/>
</dbReference>
<comment type="caution">
    <text evidence="5">The sequence shown here is derived from an EMBL/GenBank/DDBJ whole genome shotgun (WGS) entry which is preliminary data.</text>
</comment>